<sequence length="421" mass="44950">MKCSDRLRLIVEIVSVGLPSFIDEVLTSADRHCTSQEYAIVALDIAKGERIKAIADDPLACLKVKIRCQGSNANKANKKMEEADRKVAEAQYLAEQRQTSVKEKSLEGQADQDFAIICNPDFDHFSLPAAPNAPLGFYDAQAGAFARWNAKLRRQGKSTTSRGDTPGGRQNSDGGHLIQTGAQPSARTLPPPPGGWYGSQTSATAFRPAAEPRIGGPLASANFGVLSVGNSSFSDRSQRLQLLPPINSRDDLGNMAVEATAHRYVPNDSRGCSNESVLGDRPSFPVSPDRSRASRNDHQGTVGTHQLLISPTHSGRPAHFQQSTQEVPLIGKALPQATQHALSGSEGQTAAGASSQAEQSTTGLPVAQGYAELTTPIPAEQGRPKRKRELGESSNERNGGSTRQRTSTLRASPPTDVTDRG</sequence>
<feature type="region of interest" description="Disordered" evidence="1">
    <location>
        <begin position="267"/>
        <end position="302"/>
    </location>
</feature>
<accession>A0A2D3VB14</accession>
<evidence type="ECO:0000256" key="1">
    <source>
        <dbReference type="SAM" id="MobiDB-lite"/>
    </source>
</evidence>
<dbReference type="AlphaFoldDB" id="A0A2D3VB14"/>
<feature type="region of interest" description="Disordered" evidence="1">
    <location>
        <begin position="336"/>
        <end position="421"/>
    </location>
</feature>
<proteinExistence type="predicted"/>
<dbReference type="RefSeq" id="XP_023630874.1">
    <property type="nucleotide sequence ID" value="XM_023775106.1"/>
</dbReference>
<feature type="compositionally biased region" description="Polar residues" evidence="1">
    <location>
        <begin position="157"/>
        <end position="173"/>
    </location>
</feature>
<keyword evidence="3" id="KW-1185">Reference proteome</keyword>
<name>A0A2D3VB14_9PEZI</name>
<feature type="region of interest" description="Disordered" evidence="1">
    <location>
        <begin position="153"/>
        <end position="201"/>
    </location>
</feature>
<feature type="compositionally biased region" description="Basic and acidic residues" evidence="1">
    <location>
        <begin position="289"/>
        <end position="298"/>
    </location>
</feature>
<reference evidence="2 3" key="1">
    <citation type="submission" date="2016-03" db="EMBL/GenBank/DDBJ databases">
        <authorList>
            <person name="Ploux O."/>
        </authorList>
    </citation>
    <scope>NUCLEOTIDE SEQUENCE [LARGE SCALE GENOMIC DNA]</scope>
    <source>
        <strain evidence="2 3">URUG2</strain>
    </source>
</reference>
<gene>
    <name evidence="2" type="ORF">RCC_09867</name>
</gene>
<dbReference type="EMBL" id="FJUY01000020">
    <property type="protein sequence ID" value="CZT24150.1"/>
    <property type="molecule type" value="Genomic_DNA"/>
</dbReference>
<protein>
    <submittedName>
        <fullName evidence="2">Uncharacterized protein</fullName>
    </submittedName>
</protein>
<dbReference type="Proteomes" id="UP000225277">
    <property type="component" value="Unassembled WGS sequence"/>
</dbReference>
<evidence type="ECO:0000313" key="2">
    <source>
        <dbReference type="EMBL" id="CZT24150.1"/>
    </source>
</evidence>
<dbReference type="GeneID" id="35604927"/>
<feature type="compositionally biased region" description="Polar residues" evidence="1">
    <location>
        <begin position="336"/>
        <end position="363"/>
    </location>
</feature>
<feature type="compositionally biased region" description="Polar residues" evidence="1">
    <location>
        <begin position="396"/>
        <end position="410"/>
    </location>
</feature>
<evidence type="ECO:0000313" key="3">
    <source>
        <dbReference type="Proteomes" id="UP000225277"/>
    </source>
</evidence>
<organism evidence="2 3">
    <name type="scientific">Ramularia collo-cygni</name>
    <dbReference type="NCBI Taxonomy" id="112498"/>
    <lineage>
        <taxon>Eukaryota</taxon>
        <taxon>Fungi</taxon>
        <taxon>Dikarya</taxon>
        <taxon>Ascomycota</taxon>
        <taxon>Pezizomycotina</taxon>
        <taxon>Dothideomycetes</taxon>
        <taxon>Dothideomycetidae</taxon>
        <taxon>Mycosphaerellales</taxon>
        <taxon>Mycosphaerellaceae</taxon>
        <taxon>Ramularia</taxon>
    </lineage>
</organism>